<accession>A0A7D7L9R7</accession>
<dbReference type="PANTHER" id="PTHR38340:SF1">
    <property type="entry name" value="S-LAYER PROTEIN"/>
    <property type="match status" value="1"/>
</dbReference>
<gene>
    <name evidence="3" type="ORF">HUN01_10055</name>
</gene>
<dbReference type="RefSeq" id="WP_181931141.1">
    <property type="nucleotide sequence ID" value="NZ_CP054698.1"/>
</dbReference>
<dbReference type="EMBL" id="CP054698">
    <property type="protein sequence ID" value="QMS87913.1"/>
    <property type="molecule type" value="Genomic_DNA"/>
</dbReference>
<dbReference type="InterPro" id="IPR011049">
    <property type="entry name" value="Serralysin-like_metalloprot_C"/>
</dbReference>
<dbReference type="InterPro" id="IPR050557">
    <property type="entry name" value="RTX_toxin/Mannuronan_C5-epim"/>
</dbReference>
<dbReference type="Gene3D" id="2.150.10.10">
    <property type="entry name" value="Serralysin-like metalloprotease, C-terminal"/>
    <property type="match status" value="1"/>
</dbReference>
<dbReference type="KEGG" id="ned:HUN01_10055"/>
<evidence type="ECO:0000313" key="4">
    <source>
        <dbReference type="Proteomes" id="UP000514713"/>
    </source>
</evidence>
<comment type="subcellular location">
    <subcellularLocation>
        <location evidence="1">Secreted</location>
    </subcellularLocation>
</comment>
<protein>
    <submittedName>
        <fullName evidence="3">M10 family metallopeptidase C-terminal domain-containing protein</fullName>
    </submittedName>
</protein>
<dbReference type="GO" id="GO:0005615">
    <property type="term" value="C:extracellular space"/>
    <property type="evidence" value="ECO:0007669"/>
    <property type="project" value="InterPro"/>
</dbReference>
<dbReference type="PROSITE" id="PS00330">
    <property type="entry name" value="HEMOLYSIN_CALCIUM"/>
    <property type="match status" value="2"/>
</dbReference>
<dbReference type="SUPFAM" id="SSF51120">
    <property type="entry name" value="beta-Roll"/>
    <property type="match status" value="1"/>
</dbReference>
<dbReference type="PANTHER" id="PTHR38340">
    <property type="entry name" value="S-LAYER PROTEIN"/>
    <property type="match status" value="1"/>
</dbReference>
<keyword evidence="2" id="KW-0964">Secreted</keyword>
<organism evidence="3 4">
    <name type="scientific">Nostoc edaphicum CCNP1411</name>
    <dbReference type="NCBI Taxonomy" id="1472755"/>
    <lineage>
        <taxon>Bacteria</taxon>
        <taxon>Bacillati</taxon>
        <taxon>Cyanobacteriota</taxon>
        <taxon>Cyanophyceae</taxon>
        <taxon>Nostocales</taxon>
        <taxon>Nostocaceae</taxon>
        <taxon>Nostoc</taxon>
    </lineage>
</organism>
<sequence>MSTIATLSDLLTPSLNLDVDSTLTLNYYRNPDPNPSPNFVTAQGGTIFSNYSQSPSAILTTAQTDTLVQGGVALAIAEAQAIFLNNDLTFSALFTDTSITGLSGQFTGSADSETRVLASFRVGANQSFSFDFSADLALTAKEIENSRVEYNKAQSKSTFLVLDTTDINKPKLLDYFGIQGSLISSNQIGDLILGNSRNITINSRDKSSDINGNNGTDFLNGTAIGTYRRNFTSNTNITVVEINISAVELAGDTLIGNLGKDVIYGTIWNDNLTGTNGADKIYASLGNDKLYGKNGNDNLDAGQGNDWLDGGDGNDSLYGSFGNDILIGGSGNDVLVGGDGNDTFIFKRDDTLLRNDFDVIKDFQVGIDKIVFNDWGYINTSLWLKLGNIIDTENGAVLKLNSLLNQETILISGVSASQINSQSITFS</sequence>
<dbReference type="InterPro" id="IPR018511">
    <property type="entry name" value="Hemolysin-typ_Ca-bd_CS"/>
</dbReference>
<dbReference type="GO" id="GO:0005509">
    <property type="term" value="F:calcium ion binding"/>
    <property type="evidence" value="ECO:0007669"/>
    <property type="project" value="InterPro"/>
</dbReference>
<dbReference type="PRINTS" id="PR00313">
    <property type="entry name" value="CABNDNGRPT"/>
</dbReference>
<dbReference type="InterPro" id="IPR001343">
    <property type="entry name" value="Hemolysn_Ca-bd"/>
</dbReference>
<dbReference type="AlphaFoldDB" id="A0A7D7L9R7"/>
<evidence type="ECO:0000256" key="1">
    <source>
        <dbReference type="ARBA" id="ARBA00004613"/>
    </source>
</evidence>
<evidence type="ECO:0000313" key="3">
    <source>
        <dbReference type="EMBL" id="QMS87913.1"/>
    </source>
</evidence>
<name>A0A7D7L9R7_9NOSO</name>
<dbReference type="Pfam" id="PF00353">
    <property type="entry name" value="HemolysinCabind"/>
    <property type="match status" value="3"/>
</dbReference>
<proteinExistence type="predicted"/>
<dbReference type="Proteomes" id="UP000514713">
    <property type="component" value="Chromosome"/>
</dbReference>
<reference evidence="4" key="1">
    <citation type="submission" date="2020-06" db="EMBL/GenBank/DDBJ databases">
        <title>Nostoc edaphicum CCNP1411 genome.</title>
        <authorList>
            <person name="Fidor A."/>
            <person name="Grabski M."/>
            <person name="Gawor J."/>
            <person name="Gromadka R."/>
            <person name="Wegrzyn G."/>
            <person name="Mazur-Marzec H."/>
        </authorList>
    </citation>
    <scope>NUCLEOTIDE SEQUENCE [LARGE SCALE GENOMIC DNA]</scope>
    <source>
        <strain evidence="4">CCNP1411</strain>
    </source>
</reference>
<keyword evidence="4" id="KW-1185">Reference proteome</keyword>
<evidence type="ECO:0000256" key="2">
    <source>
        <dbReference type="ARBA" id="ARBA00022525"/>
    </source>
</evidence>